<dbReference type="Proteomes" id="UP000537890">
    <property type="component" value="Unassembled WGS sequence"/>
</dbReference>
<dbReference type="EMBL" id="JACCHS010000033">
    <property type="protein sequence ID" value="NYT46732.1"/>
    <property type="molecule type" value="Genomic_DNA"/>
</dbReference>
<proteinExistence type="predicted"/>
<organism evidence="1 2">
    <name type="scientific">Candidatus Methanofishera endochildressiae</name>
    <dbReference type="NCBI Taxonomy" id="2738884"/>
    <lineage>
        <taxon>Bacteria</taxon>
        <taxon>Pseudomonadati</taxon>
        <taxon>Pseudomonadota</taxon>
        <taxon>Gammaproteobacteria</taxon>
        <taxon>Candidatus Methanofishera</taxon>
    </lineage>
</organism>
<sequence length="157" mass="18251">MKLWFPLWEKNALLELLPGKGPKAFHAFCYALLARNKNELVSVLTDPDKEDMEVCFPEHSRFHLGGEVYLRVEREEITLRKGAIEMCFPLIRWAQLEYVLDDIDEAVHCLSHNRYASFHRHIGGNVYVSAESPAVAIDVRYYWLSPLDNKQHPRLKG</sequence>
<dbReference type="InterPro" id="IPR011029">
    <property type="entry name" value="DEATH-like_dom_sf"/>
</dbReference>
<name>A0A7Z0SDI3_9GAMM</name>
<accession>A0A7Z0SDI3</accession>
<dbReference type="Gene3D" id="1.10.533.10">
    <property type="entry name" value="Death Domain, Fas"/>
    <property type="match status" value="1"/>
</dbReference>
<protein>
    <submittedName>
        <fullName evidence="1">Uncharacterized protein</fullName>
    </submittedName>
</protein>
<gene>
    <name evidence="1" type="ORF">H0A75_02835</name>
</gene>
<reference evidence="1 2" key="1">
    <citation type="submission" date="2020-05" db="EMBL/GenBank/DDBJ databases">
        <title>Horizontal transmission and recombination maintain forever young bacterial symbiont genomes.</title>
        <authorList>
            <person name="Russell S.L."/>
            <person name="Pepper-Tunick E."/>
            <person name="Svedberg J."/>
            <person name="Byrne A."/>
            <person name="Ruelas Castillo J."/>
            <person name="Vollmers C."/>
            <person name="Beinart R.A."/>
            <person name="Corbett-Detig R."/>
        </authorList>
    </citation>
    <scope>NUCLEOTIDE SEQUENCE [LARGE SCALE GENOMIC DNA]</scope>
    <source>
        <strain evidence="1">4727-3</strain>
    </source>
</reference>
<evidence type="ECO:0000313" key="2">
    <source>
        <dbReference type="Proteomes" id="UP000537890"/>
    </source>
</evidence>
<dbReference type="CDD" id="cd01671">
    <property type="entry name" value="CARD"/>
    <property type="match status" value="1"/>
</dbReference>
<evidence type="ECO:0000313" key="1">
    <source>
        <dbReference type="EMBL" id="NYT46732.1"/>
    </source>
</evidence>
<dbReference type="SUPFAM" id="SSF47986">
    <property type="entry name" value="DEATH domain"/>
    <property type="match status" value="1"/>
</dbReference>
<comment type="caution">
    <text evidence="1">The sequence shown here is derived from an EMBL/GenBank/DDBJ whole genome shotgun (WGS) entry which is preliminary data.</text>
</comment>
<dbReference type="AlphaFoldDB" id="A0A7Z0SDI3"/>